<dbReference type="SUPFAM" id="SSF51735">
    <property type="entry name" value="NAD(P)-binding Rossmann-fold domains"/>
    <property type="match status" value="1"/>
</dbReference>
<evidence type="ECO:0000313" key="3">
    <source>
        <dbReference type="EMBL" id="AOY83133.1"/>
    </source>
</evidence>
<dbReference type="InterPro" id="IPR002347">
    <property type="entry name" value="SDR_fam"/>
</dbReference>
<dbReference type="InterPro" id="IPR036291">
    <property type="entry name" value="NAD(P)-bd_dom_sf"/>
</dbReference>
<dbReference type="GO" id="GO:0016491">
    <property type="term" value="F:oxidoreductase activity"/>
    <property type="evidence" value="ECO:0007669"/>
    <property type="project" value="UniProtKB-KW"/>
</dbReference>
<comment type="similarity">
    <text evidence="1">Belongs to the short-chain dehydrogenases/reductases (SDR) family.</text>
</comment>
<dbReference type="Gene3D" id="3.40.50.720">
    <property type="entry name" value="NAD(P)-binding Rossmann-like Domain"/>
    <property type="match status" value="1"/>
</dbReference>
<evidence type="ECO:0000256" key="1">
    <source>
        <dbReference type="ARBA" id="ARBA00006484"/>
    </source>
</evidence>
<evidence type="ECO:0000256" key="2">
    <source>
        <dbReference type="ARBA" id="ARBA00023002"/>
    </source>
</evidence>
<dbReference type="PANTHER" id="PTHR43669:SF3">
    <property type="entry name" value="ALCOHOL DEHYDROGENASE, PUTATIVE (AFU_ORTHOLOGUE AFUA_3G03445)-RELATED"/>
    <property type="match status" value="1"/>
</dbReference>
<sequence>MADGKSKVALITGASSGMGKEMAKSLLKDGLTVVVAARSVEKMADLRELGAHPLRMDITDEASIQAAVNEIQDTYGKVSPR</sequence>
<gene>
    <name evidence="3" type="ORF">BJP36_27650</name>
</gene>
<organism evidence="3 4">
    <name type="scientific">Moorena producens (strain JHB)</name>
    <dbReference type="NCBI Taxonomy" id="1454205"/>
    <lineage>
        <taxon>Bacteria</taxon>
        <taxon>Bacillati</taxon>
        <taxon>Cyanobacteriota</taxon>
        <taxon>Cyanophyceae</taxon>
        <taxon>Coleofasciculales</taxon>
        <taxon>Coleofasciculaceae</taxon>
        <taxon>Moorena</taxon>
    </lineage>
</organism>
<keyword evidence="2" id="KW-0560">Oxidoreductase</keyword>
<dbReference type="Proteomes" id="UP000176944">
    <property type="component" value="Chromosome"/>
</dbReference>
<name>A0A1D9G6C0_MOOP1</name>
<dbReference type="PANTHER" id="PTHR43669">
    <property type="entry name" value="5-KETO-D-GLUCONATE 5-REDUCTASE"/>
    <property type="match status" value="1"/>
</dbReference>
<protein>
    <submittedName>
        <fullName evidence="3">SDR family NAD(P)-dependent oxidoreductase</fullName>
    </submittedName>
</protein>
<evidence type="ECO:0000313" key="4">
    <source>
        <dbReference type="Proteomes" id="UP000176944"/>
    </source>
</evidence>
<dbReference type="EMBL" id="CP017708">
    <property type="protein sequence ID" value="AOY83133.1"/>
    <property type="molecule type" value="Genomic_DNA"/>
</dbReference>
<dbReference type="AlphaFoldDB" id="A0A1D9G6C0"/>
<accession>A0A1D9G6C0</accession>
<dbReference type="Pfam" id="PF00106">
    <property type="entry name" value="adh_short"/>
    <property type="match status" value="1"/>
</dbReference>
<proteinExistence type="inferred from homology"/>
<reference evidence="4" key="1">
    <citation type="submission" date="2016-10" db="EMBL/GenBank/DDBJ databases">
        <title>Comparative genomics uncovers the prolific and rare metabolic potential of the cyanobacterial genus Moorea.</title>
        <authorList>
            <person name="Leao T."/>
            <person name="Castelao G."/>
            <person name="Korobeynikov A."/>
            <person name="Monroe E.A."/>
            <person name="Podell S."/>
            <person name="Glukhov E."/>
            <person name="Allen E."/>
            <person name="Gerwick W.H."/>
            <person name="Gerwick L."/>
        </authorList>
    </citation>
    <scope>NUCLEOTIDE SEQUENCE [LARGE SCALE GENOMIC DNA]</scope>
    <source>
        <strain evidence="4">JHB</strain>
    </source>
</reference>